<dbReference type="GO" id="GO:0004518">
    <property type="term" value="F:nuclease activity"/>
    <property type="evidence" value="ECO:0007669"/>
    <property type="project" value="UniProtKB-KW"/>
</dbReference>
<dbReference type="InterPro" id="IPR054712">
    <property type="entry name" value="Cas3-like_dom"/>
</dbReference>
<dbReference type="GO" id="GO:0003723">
    <property type="term" value="F:RNA binding"/>
    <property type="evidence" value="ECO:0007669"/>
    <property type="project" value="TreeGrafter"/>
</dbReference>
<dbReference type="HOGENOM" id="CLU_009347_0_0_2"/>
<dbReference type="InterPro" id="IPR027417">
    <property type="entry name" value="P-loop_NTPase"/>
</dbReference>
<feature type="domain" description="Helicase C-terminal" evidence="11">
    <location>
        <begin position="538"/>
        <end position="699"/>
    </location>
</feature>
<dbReference type="PROSITE" id="PS51194">
    <property type="entry name" value="HELICASE_CTER"/>
    <property type="match status" value="1"/>
</dbReference>
<dbReference type="Gene3D" id="1.10.3210.30">
    <property type="match status" value="1"/>
</dbReference>
<dbReference type="EMBL" id="CP009509">
    <property type="protein sequence ID" value="AKB39734.1"/>
    <property type="molecule type" value="Genomic_DNA"/>
</dbReference>
<dbReference type="Gene3D" id="3.40.50.300">
    <property type="entry name" value="P-loop containing nucleotide triphosphate hydrolases"/>
    <property type="match status" value="2"/>
</dbReference>
<dbReference type="GO" id="GO:0051607">
    <property type="term" value="P:defense response to virus"/>
    <property type="evidence" value="ECO:0007669"/>
    <property type="project" value="UniProtKB-KW"/>
</dbReference>
<evidence type="ECO:0000256" key="8">
    <source>
        <dbReference type="ARBA" id="ARBA00022840"/>
    </source>
</evidence>
<dbReference type="PROSITE" id="PS51192">
    <property type="entry name" value="HELICASE_ATP_BIND_1"/>
    <property type="match status" value="1"/>
</dbReference>
<dbReference type="SMART" id="SM00490">
    <property type="entry name" value="HELICc"/>
    <property type="match status" value="1"/>
</dbReference>
<protein>
    <submittedName>
        <fullName evidence="13">CRISPR-associated helicase Cas3</fullName>
    </submittedName>
</protein>
<dbReference type="GO" id="GO:0140097">
    <property type="term" value="F:catalytic activity, acting on DNA"/>
    <property type="evidence" value="ECO:0007669"/>
    <property type="project" value="UniProtKB-ARBA"/>
</dbReference>
<dbReference type="GO" id="GO:0005524">
    <property type="term" value="F:ATP binding"/>
    <property type="evidence" value="ECO:0007669"/>
    <property type="project" value="UniProtKB-KW"/>
</dbReference>
<dbReference type="NCBIfam" id="TIGR01587">
    <property type="entry name" value="cas3_core"/>
    <property type="match status" value="1"/>
</dbReference>
<evidence type="ECO:0000256" key="1">
    <source>
        <dbReference type="ARBA" id="ARBA00006847"/>
    </source>
</evidence>
<dbReference type="PATRIC" id="fig|1434117.4.peg.920"/>
<dbReference type="RefSeq" id="WP_048047735.1">
    <property type="nucleotide sequence ID" value="NZ_CP009509.1"/>
</dbReference>
<evidence type="ECO:0000313" key="14">
    <source>
        <dbReference type="Proteomes" id="UP000033058"/>
    </source>
</evidence>
<evidence type="ECO:0000256" key="3">
    <source>
        <dbReference type="ARBA" id="ARBA00022722"/>
    </source>
</evidence>
<dbReference type="InterPro" id="IPR050547">
    <property type="entry name" value="DEAD_box_RNA_helicases"/>
</dbReference>
<evidence type="ECO:0000259" key="12">
    <source>
        <dbReference type="PROSITE" id="PS51643"/>
    </source>
</evidence>
<keyword evidence="5" id="KW-0547">Nucleotide-binding</keyword>
<evidence type="ECO:0000256" key="2">
    <source>
        <dbReference type="ARBA" id="ARBA00009046"/>
    </source>
</evidence>
<keyword evidence="7" id="KW-0347">Helicase</keyword>
<dbReference type="GO" id="GO:0046872">
    <property type="term" value="F:metal ion binding"/>
    <property type="evidence" value="ECO:0007669"/>
    <property type="project" value="UniProtKB-KW"/>
</dbReference>
<feature type="domain" description="Helicase ATP-binding" evidence="10">
    <location>
        <begin position="304"/>
        <end position="501"/>
    </location>
</feature>
<feature type="domain" description="HD Cas3-type" evidence="12">
    <location>
        <begin position="29"/>
        <end position="258"/>
    </location>
</feature>
<sequence>MVYFGKPNQCYTCHVEAVYKSWKKSYDKRKEVIELLCERYGYSPERFKIASLLTVAFHDAGKTSLTFQKTMAELNYKKNNFNVFCDTCNNEISLPNSDYQAEPYRHEIISSIATSYFSSLFDESVGKLGTENNFSYEFFAVVGHHKPVNPDVFRREFDRLYDDPNEMKRVGYGINEWNYVMEVAKSIFEKEGIELPEVEWQDIFKNGMSIIGNVKDRIDTLPLVVQDILSEEGDTSIIGQIRETFSLLKSLLVASDWEGSYWITSPENEIHNTINLSTDDFWERVKTEVKKQPDVIFKVKDFQRELADISGHGIAIAPTGSGKTEGAIAWALKNKSLNGKILYVLPNQVLTNSIYERMVKYFGEENVGLLHSSAFLYQILNRTDNYESEQFDKNELTPTDKEKYSHLLNRMMFRPIMVTTVDQLLALAFNGNKRWSVLMGEIFGGAIIFDEVHAYDGHMLALLERITRELRYYSKMLFMSATMPENLIYFISKLLGTEKNIRVQDTTLLDESRNIFHVNTISKLLPENEKQTELLMKNIENFVENNKRVLIVCNTVKTAQQIYEMLKTKDYFENKNIMCFHSRFISHDRREKEKKLEKDKSKDKKEQSWPHILVATQVVECGVDLDYDVLLTDGAPLEAIIQRAGRVNRERSKEKGEIYVFQQDEASENFYPPEITKKALNILQDQVSLNPALTEKDLNHMIENIYKGRKFDDDLRYLNTRQVLEEVMYDIGAIQDLPETDLHTRFVTYKTVEVVPEDCWTKINNKNQFVIMEHLLKMPLWAYLHAKSDKSNDKWKVMKMNYNSEIGGTFEENIKNKLGKGYDTLFC</sequence>
<dbReference type="InterPro" id="IPR014001">
    <property type="entry name" value="Helicase_ATP-bd"/>
</dbReference>
<keyword evidence="8" id="KW-0067">ATP-binding</keyword>
<dbReference type="InterPro" id="IPR038257">
    <property type="entry name" value="CRISPR-assoc_Cas3_HD_sf"/>
</dbReference>
<dbReference type="SMART" id="SM00487">
    <property type="entry name" value="DEXDc"/>
    <property type="match status" value="1"/>
</dbReference>
<accession>A0A0E3PWQ3</accession>
<dbReference type="Pfam" id="PF18019">
    <property type="entry name" value="Cas3_HD"/>
    <property type="match status" value="1"/>
</dbReference>
<name>A0A0E3PWQ3_METMZ</name>
<dbReference type="Proteomes" id="UP000033058">
    <property type="component" value="Chromosome"/>
</dbReference>
<evidence type="ECO:0000313" key="13">
    <source>
        <dbReference type="EMBL" id="AKB39734.1"/>
    </source>
</evidence>
<dbReference type="SUPFAM" id="SSF52540">
    <property type="entry name" value="P-loop containing nucleoside triphosphate hydrolases"/>
    <property type="match status" value="1"/>
</dbReference>
<keyword evidence="6" id="KW-0378">Hydrolase</keyword>
<comment type="similarity">
    <text evidence="1">In the N-terminal section; belongs to the CRISPR-associated nuclease Cas3-HD family.</text>
</comment>
<gene>
    <name evidence="13" type="ORF">MSMAW_0743</name>
</gene>
<evidence type="ECO:0000256" key="6">
    <source>
        <dbReference type="ARBA" id="ARBA00022801"/>
    </source>
</evidence>
<dbReference type="InterPro" id="IPR011545">
    <property type="entry name" value="DEAD/DEAH_box_helicase_dom"/>
</dbReference>
<evidence type="ECO:0000256" key="7">
    <source>
        <dbReference type="ARBA" id="ARBA00022806"/>
    </source>
</evidence>
<dbReference type="GeneID" id="24850375"/>
<evidence type="ECO:0000259" key="11">
    <source>
        <dbReference type="PROSITE" id="PS51194"/>
    </source>
</evidence>
<comment type="similarity">
    <text evidence="2">In the central section; belongs to the CRISPR-associated helicase Cas3 family.</text>
</comment>
<dbReference type="AlphaFoldDB" id="A0A0E3PWQ3"/>
<dbReference type="InterPro" id="IPR001650">
    <property type="entry name" value="Helicase_C-like"/>
</dbReference>
<dbReference type="InterPro" id="IPR006483">
    <property type="entry name" value="CRISPR-assoc_Cas3_HD"/>
</dbReference>
<keyword evidence="3" id="KW-0540">Nuclease</keyword>
<dbReference type="PANTHER" id="PTHR47963:SF9">
    <property type="entry name" value="CRISPR-ASSOCIATED ENDONUCLEASE_HELICASE CAS3"/>
    <property type="match status" value="1"/>
</dbReference>
<keyword evidence="4" id="KW-0479">Metal-binding</keyword>
<dbReference type="PROSITE" id="PS51643">
    <property type="entry name" value="HD_CAS3"/>
    <property type="match status" value="1"/>
</dbReference>
<dbReference type="GO" id="GO:0016787">
    <property type="term" value="F:hydrolase activity"/>
    <property type="evidence" value="ECO:0007669"/>
    <property type="project" value="UniProtKB-KW"/>
</dbReference>
<dbReference type="GO" id="GO:0003724">
    <property type="term" value="F:RNA helicase activity"/>
    <property type="evidence" value="ECO:0007669"/>
    <property type="project" value="TreeGrafter"/>
</dbReference>
<keyword evidence="9" id="KW-0051">Antiviral defense</keyword>
<dbReference type="Pfam" id="PF22590">
    <property type="entry name" value="Cas3-like_C_2"/>
    <property type="match status" value="1"/>
</dbReference>
<dbReference type="Pfam" id="PF00270">
    <property type="entry name" value="DEAD"/>
    <property type="match status" value="1"/>
</dbReference>
<reference evidence="13 14" key="1">
    <citation type="submission" date="2014-07" db="EMBL/GenBank/DDBJ databases">
        <title>Methanogenic archaea and the global carbon cycle.</title>
        <authorList>
            <person name="Henriksen J.R."/>
            <person name="Luke J."/>
            <person name="Reinhart S."/>
            <person name="Benedict M.N."/>
            <person name="Youngblut N.D."/>
            <person name="Metcalf M.E."/>
            <person name="Whitaker R.J."/>
            <person name="Metcalf W.W."/>
        </authorList>
    </citation>
    <scope>NUCLEOTIDE SEQUENCE [LARGE SCALE GENOMIC DNA]</scope>
    <source>
        <strain evidence="13 14">WWM610</strain>
    </source>
</reference>
<evidence type="ECO:0000259" key="10">
    <source>
        <dbReference type="PROSITE" id="PS51192"/>
    </source>
</evidence>
<dbReference type="InterPro" id="IPR006474">
    <property type="entry name" value="Helicase_Cas3_CRISPR-ass_core"/>
</dbReference>
<dbReference type="PANTHER" id="PTHR47963">
    <property type="entry name" value="DEAD-BOX ATP-DEPENDENT RNA HELICASE 47, MITOCHONDRIAL"/>
    <property type="match status" value="1"/>
</dbReference>
<evidence type="ECO:0000256" key="5">
    <source>
        <dbReference type="ARBA" id="ARBA00022741"/>
    </source>
</evidence>
<proteinExistence type="inferred from homology"/>
<evidence type="ECO:0000256" key="4">
    <source>
        <dbReference type="ARBA" id="ARBA00022723"/>
    </source>
</evidence>
<organism evidence="13 14">
    <name type="scientific">Methanosarcina mazei WWM610</name>
    <dbReference type="NCBI Taxonomy" id="1434117"/>
    <lineage>
        <taxon>Archaea</taxon>
        <taxon>Methanobacteriati</taxon>
        <taxon>Methanobacteriota</taxon>
        <taxon>Stenosarchaea group</taxon>
        <taxon>Methanomicrobia</taxon>
        <taxon>Methanosarcinales</taxon>
        <taxon>Methanosarcinaceae</taxon>
        <taxon>Methanosarcina</taxon>
    </lineage>
</organism>
<evidence type="ECO:0000256" key="9">
    <source>
        <dbReference type="ARBA" id="ARBA00023118"/>
    </source>
</evidence>